<name>A0A382NWR3_9ZZZZ</name>
<dbReference type="PANTHER" id="PTHR43224">
    <property type="entry name" value="AMIDINOTRANSFERASE"/>
    <property type="match status" value="1"/>
</dbReference>
<evidence type="ECO:0000313" key="2">
    <source>
        <dbReference type="EMBL" id="SVC65569.1"/>
    </source>
</evidence>
<dbReference type="Pfam" id="PF19420">
    <property type="entry name" value="DDAH_eukar"/>
    <property type="match status" value="1"/>
</dbReference>
<sequence>MTEQKECQLASAVLMIRPTRFESNSHTAASNVFQGKNPDPPEQQQEDAAREFAGLCDALKAGGVEVIQFEDTEEPHTPDSVFPNNWVSFHADGAV</sequence>
<proteinExistence type="predicted"/>
<dbReference type="AlphaFoldDB" id="A0A382NWR3"/>
<dbReference type="PANTHER" id="PTHR43224:SF1">
    <property type="entry name" value="AMIDINOTRANSFERASE"/>
    <property type="match status" value="1"/>
</dbReference>
<dbReference type="InterPro" id="IPR014541">
    <property type="entry name" value="Amdntrnsf_FN0238"/>
</dbReference>
<feature type="compositionally biased region" description="Polar residues" evidence="1">
    <location>
        <begin position="25"/>
        <end position="34"/>
    </location>
</feature>
<dbReference type="Gene3D" id="3.75.10.10">
    <property type="entry name" value="L-arginine/glycine Amidinotransferase, Chain A"/>
    <property type="match status" value="1"/>
</dbReference>
<dbReference type="EMBL" id="UINC01103298">
    <property type="protein sequence ID" value="SVC65569.1"/>
    <property type="molecule type" value="Genomic_DNA"/>
</dbReference>
<accession>A0A382NWR3</accession>
<feature type="non-terminal residue" evidence="2">
    <location>
        <position position="95"/>
    </location>
</feature>
<protein>
    <recommendedName>
        <fullName evidence="3">Amidinotransferase</fullName>
    </recommendedName>
</protein>
<reference evidence="2" key="1">
    <citation type="submission" date="2018-05" db="EMBL/GenBank/DDBJ databases">
        <authorList>
            <person name="Lanie J.A."/>
            <person name="Ng W.-L."/>
            <person name="Kazmierczak K.M."/>
            <person name="Andrzejewski T.M."/>
            <person name="Davidsen T.M."/>
            <person name="Wayne K.J."/>
            <person name="Tettelin H."/>
            <person name="Glass J.I."/>
            <person name="Rusch D."/>
            <person name="Podicherti R."/>
            <person name="Tsui H.-C.T."/>
            <person name="Winkler M.E."/>
        </authorList>
    </citation>
    <scope>NUCLEOTIDE SEQUENCE</scope>
</reference>
<evidence type="ECO:0008006" key="3">
    <source>
        <dbReference type="Google" id="ProtNLM"/>
    </source>
</evidence>
<dbReference type="SUPFAM" id="SSF55909">
    <property type="entry name" value="Pentein"/>
    <property type="match status" value="1"/>
</dbReference>
<gene>
    <name evidence="2" type="ORF">METZ01_LOCUS318423</name>
</gene>
<evidence type="ECO:0000256" key="1">
    <source>
        <dbReference type="SAM" id="MobiDB-lite"/>
    </source>
</evidence>
<organism evidence="2">
    <name type="scientific">marine metagenome</name>
    <dbReference type="NCBI Taxonomy" id="408172"/>
    <lineage>
        <taxon>unclassified sequences</taxon>
        <taxon>metagenomes</taxon>
        <taxon>ecological metagenomes</taxon>
    </lineage>
</organism>
<feature type="region of interest" description="Disordered" evidence="1">
    <location>
        <begin position="25"/>
        <end position="48"/>
    </location>
</feature>